<dbReference type="Pfam" id="PF10320">
    <property type="entry name" value="7TM_GPCR_Srsx"/>
    <property type="match status" value="1"/>
</dbReference>
<organism evidence="7 8">
    <name type="scientific">Pristionchus fissidentatus</name>
    <dbReference type="NCBI Taxonomy" id="1538716"/>
    <lineage>
        <taxon>Eukaryota</taxon>
        <taxon>Metazoa</taxon>
        <taxon>Ecdysozoa</taxon>
        <taxon>Nematoda</taxon>
        <taxon>Chromadorea</taxon>
        <taxon>Rhabditida</taxon>
        <taxon>Rhabditina</taxon>
        <taxon>Diplogasteromorpha</taxon>
        <taxon>Diplogasteroidea</taxon>
        <taxon>Neodiplogasteridae</taxon>
        <taxon>Pristionchus</taxon>
    </lineage>
</organism>
<keyword evidence="3 5" id="KW-1133">Transmembrane helix</keyword>
<dbReference type="EMBL" id="BTSY01000004">
    <property type="protein sequence ID" value="GMT21842.1"/>
    <property type="molecule type" value="Genomic_DNA"/>
</dbReference>
<dbReference type="InterPro" id="IPR000276">
    <property type="entry name" value="GPCR_Rhodpsn"/>
</dbReference>
<evidence type="ECO:0000256" key="1">
    <source>
        <dbReference type="ARBA" id="ARBA00004370"/>
    </source>
</evidence>
<dbReference type="SUPFAM" id="SSF81321">
    <property type="entry name" value="Family A G protein-coupled receptor-like"/>
    <property type="match status" value="1"/>
</dbReference>
<keyword evidence="4 5" id="KW-0472">Membrane</keyword>
<dbReference type="InterPro" id="IPR047130">
    <property type="entry name" value="7TM_GPCR_Srsx_nematod"/>
</dbReference>
<evidence type="ECO:0000256" key="5">
    <source>
        <dbReference type="SAM" id="Phobius"/>
    </source>
</evidence>
<dbReference type="PANTHER" id="PTHR23360">
    <property type="entry name" value="G-PROTEIN COUPLED RECEPTORS FAMILY 1 PROFILE DOMAIN-CONTAINING PROTEIN-RELATED"/>
    <property type="match status" value="1"/>
</dbReference>
<evidence type="ECO:0000259" key="6">
    <source>
        <dbReference type="PROSITE" id="PS50262"/>
    </source>
</evidence>
<name>A0AAV5VT12_9BILA</name>
<dbReference type="PROSITE" id="PS50262">
    <property type="entry name" value="G_PROTEIN_RECEP_F1_2"/>
    <property type="match status" value="1"/>
</dbReference>
<gene>
    <name evidence="7" type="ORF">PFISCL1PPCAC_13139</name>
</gene>
<feature type="non-terminal residue" evidence="7">
    <location>
        <position position="1"/>
    </location>
</feature>
<dbReference type="Gene3D" id="1.20.1070.10">
    <property type="entry name" value="Rhodopsin 7-helix transmembrane proteins"/>
    <property type="match status" value="1"/>
</dbReference>
<keyword evidence="8" id="KW-1185">Reference proteome</keyword>
<feature type="transmembrane region" description="Helical" evidence="5">
    <location>
        <begin position="94"/>
        <end position="117"/>
    </location>
</feature>
<reference evidence="7" key="1">
    <citation type="submission" date="2023-10" db="EMBL/GenBank/DDBJ databases">
        <title>Genome assembly of Pristionchus species.</title>
        <authorList>
            <person name="Yoshida K."/>
            <person name="Sommer R.J."/>
        </authorList>
    </citation>
    <scope>NUCLEOTIDE SEQUENCE</scope>
    <source>
        <strain evidence="7">RS5133</strain>
    </source>
</reference>
<keyword evidence="2 5" id="KW-0812">Transmembrane</keyword>
<comment type="caution">
    <text evidence="7">The sequence shown here is derived from an EMBL/GenBank/DDBJ whole genome shotgun (WGS) entry which is preliminary data.</text>
</comment>
<comment type="subcellular location">
    <subcellularLocation>
        <location evidence="1">Membrane</location>
    </subcellularLocation>
</comment>
<dbReference type="GO" id="GO:0004930">
    <property type="term" value="F:G protein-coupled receptor activity"/>
    <property type="evidence" value="ECO:0007669"/>
    <property type="project" value="InterPro"/>
</dbReference>
<evidence type="ECO:0000313" key="8">
    <source>
        <dbReference type="Proteomes" id="UP001432322"/>
    </source>
</evidence>
<accession>A0AAV5VT12</accession>
<evidence type="ECO:0000256" key="4">
    <source>
        <dbReference type="ARBA" id="ARBA00023136"/>
    </source>
</evidence>
<proteinExistence type="predicted"/>
<evidence type="ECO:0000256" key="3">
    <source>
        <dbReference type="ARBA" id="ARBA00022989"/>
    </source>
</evidence>
<dbReference type="InterPro" id="IPR019424">
    <property type="entry name" value="7TM_GPCR_Srsx"/>
</dbReference>
<evidence type="ECO:0000256" key="2">
    <source>
        <dbReference type="ARBA" id="ARBA00022692"/>
    </source>
</evidence>
<dbReference type="PANTHER" id="PTHR23360:SF5">
    <property type="entry name" value="G-PROTEIN COUPLED RECEPTORS FAMILY 1 PROFILE DOMAIN-CONTAINING PROTEIN"/>
    <property type="match status" value="1"/>
</dbReference>
<protein>
    <recommendedName>
        <fullName evidence="6">G-protein coupled receptors family 1 profile domain-containing protein</fullName>
    </recommendedName>
</protein>
<feature type="domain" description="G-protein coupled receptors family 1 profile" evidence="6">
    <location>
        <begin position="1"/>
        <end position="120"/>
    </location>
</feature>
<dbReference type="Proteomes" id="UP001432322">
    <property type="component" value="Unassembled WGS sequence"/>
</dbReference>
<dbReference type="PROSITE" id="PS00237">
    <property type="entry name" value="G_PROTEIN_RECEP_F1_1"/>
    <property type="match status" value="1"/>
</dbReference>
<dbReference type="GO" id="GO:0016020">
    <property type="term" value="C:membrane"/>
    <property type="evidence" value="ECO:0007669"/>
    <property type="project" value="UniProtKB-SubCell"/>
</dbReference>
<evidence type="ECO:0000313" key="7">
    <source>
        <dbReference type="EMBL" id="GMT21842.1"/>
    </source>
</evidence>
<feature type="transmembrane region" description="Helical" evidence="5">
    <location>
        <begin position="16"/>
        <end position="40"/>
    </location>
</feature>
<sequence length="120" mass="13486">LIISPSFRCLRSPCNILIAACALFDVVHQAFLTLIVFNLVGRCLKSKSETFSSVQFLPEMGVAGGNFAILSIGMDRFLSIAVPNKYRTMDVATYLSMQFVAIFVYCAFIVFLMVFFFRDE</sequence>
<dbReference type="AlphaFoldDB" id="A0AAV5VT12"/>
<dbReference type="InterPro" id="IPR017452">
    <property type="entry name" value="GPCR_Rhodpsn_7TM"/>
</dbReference>